<sequence length="74" mass="8449">MASSRLKGWKYVLLMSGIVGSVGVATYPIIIRPMLYTEEYKKIQAVTRKNIKQEEIQPGNMKIWSDPFGRDKTS</sequence>
<organism evidence="2">
    <name type="scientific">Triatoma dimidiata</name>
    <name type="common">Kissing bug</name>
    <name type="synonym">Meccus dimidiatus</name>
    <dbReference type="NCBI Taxonomy" id="72491"/>
    <lineage>
        <taxon>Eukaryota</taxon>
        <taxon>Metazoa</taxon>
        <taxon>Ecdysozoa</taxon>
        <taxon>Arthropoda</taxon>
        <taxon>Hexapoda</taxon>
        <taxon>Insecta</taxon>
        <taxon>Pterygota</taxon>
        <taxon>Neoptera</taxon>
        <taxon>Paraneoptera</taxon>
        <taxon>Hemiptera</taxon>
        <taxon>Heteroptera</taxon>
        <taxon>Panheteroptera</taxon>
        <taxon>Cimicomorpha</taxon>
        <taxon>Reduviidae</taxon>
        <taxon>Triatominae</taxon>
        <taxon>Triatoma</taxon>
    </lineage>
</organism>
<evidence type="ECO:0000256" key="1">
    <source>
        <dbReference type="SAM" id="Phobius"/>
    </source>
</evidence>
<protein>
    <submittedName>
        <fullName evidence="2">Uncharacterized protein</fullName>
    </submittedName>
</protein>
<dbReference type="PANTHER" id="PTHR34923:SF1">
    <property type="entry name" value="SMALL INTEGRAL MEMBRANE PROTEIN 20"/>
    <property type="match status" value="1"/>
</dbReference>
<dbReference type="GO" id="GO:0033617">
    <property type="term" value="P:mitochondrial respiratory chain complex IV assembly"/>
    <property type="evidence" value="ECO:0007669"/>
    <property type="project" value="InterPro"/>
</dbReference>
<evidence type="ECO:0000313" key="2">
    <source>
        <dbReference type="EMBL" id="JAP03068.1"/>
    </source>
</evidence>
<dbReference type="GO" id="GO:0005743">
    <property type="term" value="C:mitochondrial inner membrane"/>
    <property type="evidence" value="ECO:0007669"/>
    <property type="project" value="TreeGrafter"/>
</dbReference>
<dbReference type="EMBL" id="GECL01003056">
    <property type="protein sequence ID" value="JAP03068.1"/>
    <property type="molecule type" value="Transcribed_RNA"/>
</dbReference>
<feature type="transmembrane region" description="Helical" evidence="1">
    <location>
        <begin position="12"/>
        <end position="31"/>
    </location>
</feature>
<proteinExistence type="predicted"/>
<keyword evidence="1" id="KW-1133">Transmembrane helix</keyword>
<reference evidence="2" key="1">
    <citation type="journal article" date="2018" name="J. Proteomics">
        <title>Exploring the molecular complexity of Triatoma dimidiata sialome.</title>
        <authorList>
            <person name="Santiago P.B."/>
            <person name="de Araujo C.N."/>
            <person name="Charneau S."/>
            <person name="Bastos I.M.D."/>
            <person name="Assumpcao T.C.F."/>
            <person name="Queiroz R.M.L."/>
            <person name="Praca Y.R."/>
            <person name="Cordeiro T.M."/>
            <person name="Garcia C.H.S."/>
            <person name="da Silva I.G."/>
            <person name="Raiol T."/>
            <person name="Motta F.N."/>
            <person name="de Araujo Oliveira J.V."/>
            <person name="de Sousa M.V."/>
            <person name="Ribeiro J.M.C."/>
            <person name="de Santana J.M."/>
        </authorList>
    </citation>
    <scope>NUCLEOTIDE SEQUENCE</scope>
    <source>
        <strain evidence="2">Santander</strain>
        <tissue evidence="2">Salivary glands</tissue>
    </source>
</reference>
<name>A0A0V0G5R5_TRIDM</name>
<dbReference type="InterPro" id="IPR027917">
    <property type="entry name" value="MITRAC7/Phoenixin"/>
</dbReference>
<dbReference type="Pfam" id="PF15061">
    <property type="entry name" value="MITRAC7_Phoenixin"/>
    <property type="match status" value="1"/>
</dbReference>
<dbReference type="PANTHER" id="PTHR34923">
    <property type="entry name" value="SMALL INTEGRAL MEMBRANE PROTEIN 20"/>
    <property type="match status" value="1"/>
</dbReference>
<dbReference type="AlphaFoldDB" id="A0A0V0G5R5"/>
<accession>A0A0V0G5R5</accession>
<keyword evidence="1" id="KW-0812">Transmembrane</keyword>
<keyword evidence="1" id="KW-0472">Membrane</keyword>